<reference evidence="2 3" key="1">
    <citation type="submission" date="2017-11" db="EMBL/GenBank/DDBJ databases">
        <title>De novo assembly and phasing of dikaryotic genomes from two isolates of Puccinia coronata f. sp. avenae, the causal agent of oat crown rust.</title>
        <authorList>
            <person name="Miller M.E."/>
            <person name="Zhang Y."/>
            <person name="Omidvar V."/>
            <person name="Sperschneider J."/>
            <person name="Schwessinger B."/>
            <person name="Raley C."/>
            <person name="Palmer J.M."/>
            <person name="Garnica D."/>
            <person name="Upadhyaya N."/>
            <person name="Rathjen J."/>
            <person name="Taylor J.M."/>
            <person name="Park R.F."/>
            <person name="Dodds P.N."/>
            <person name="Hirsch C.D."/>
            <person name="Kianian S.F."/>
            <person name="Figueroa M."/>
        </authorList>
    </citation>
    <scope>NUCLEOTIDE SEQUENCE [LARGE SCALE GENOMIC DNA]</scope>
    <source>
        <strain evidence="2">12SD80</strain>
    </source>
</reference>
<comment type="caution">
    <text evidence="2">The sequence shown here is derived from an EMBL/GenBank/DDBJ whole genome shotgun (WGS) entry which is preliminary data.</text>
</comment>
<dbReference type="EMBL" id="PGCI01000830">
    <property type="protein sequence ID" value="PLW14149.1"/>
    <property type="molecule type" value="Genomic_DNA"/>
</dbReference>
<evidence type="ECO:0000313" key="1">
    <source>
        <dbReference type="EMBL" id="PLW14149.1"/>
    </source>
</evidence>
<accession>A0A2N5VLR1</accession>
<evidence type="ECO:0000313" key="2">
    <source>
        <dbReference type="EMBL" id="PLW50943.1"/>
    </source>
</evidence>
<protein>
    <submittedName>
        <fullName evidence="2">Uncharacterized protein</fullName>
    </submittedName>
</protein>
<proteinExistence type="predicted"/>
<evidence type="ECO:0000313" key="3">
    <source>
        <dbReference type="Proteomes" id="UP000235392"/>
    </source>
</evidence>
<dbReference type="Proteomes" id="UP000235392">
    <property type="component" value="Unassembled WGS sequence"/>
</dbReference>
<dbReference type="AlphaFoldDB" id="A0A2N5VLR1"/>
<gene>
    <name evidence="2" type="ORF">PCASD_01181</name>
    <name evidence="1" type="ORF">PCASD_25033</name>
</gene>
<sequence>MNYEKEYEIKGISAGHPAVRLGGQLVTQLSGSVGSWSPSCPARWATGHPAVRLGGQLVTQLSGLVSSWSPASCEQLVTQLLER</sequence>
<name>A0A2N5VLR1_9BASI</name>
<dbReference type="EMBL" id="PGCI01000008">
    <property type="protein sequence ID" value="PLW50943.1"/>
    <property type="molecule type" value="Genomic_DNA"/>
</dbReference>
<organism evidence="2 3">
    <name type="scientific">Puccinia coronata f. sp. avenae</name>
    <dbReference type="NCBI Taxonomy" id="200324"/>
    <lineage>
        <taxon>Eukaryota</taxon>
        <taxon>Fungi</taxon>
        <taxon>Dikarya</taxon>
        <taxon>Basidiomycota</taxon>
        <taxon>Pucciniomycotina</taxon>
        <taxon>Pucciniomycetes</taxon>
        <taxon>Pucciniales</taxon>
        <taxon>Pucciniaceae</taxon>
        <taxon>Puccinia</taxon>
    </lineage>
</organism>